<dbReference type="PROSITE" id="PS51352">
    <property type="entry name" value="THIOREDOXIN_2"/>
    <property type="match status" value="1"/>
</dbReference>
<dbReference type="EMBL" id="CP011859">
    <property type="protein sequence ID" value="AQY22896.1"/>
    <property type="molecule type" value="Genomic_DNA"/>
</dbReference>
<dbReference type="EMBL" id="JAOZYT010000021">
    <property type="protein sequence ID" value="MCW0523625.1"/>
    <property type="molecule type" value="Genomic_DNA"/>
</dbReference>
<comment type="subcellular location">
    <subcellularLocation>
        <location evidence="1">Cell envelope</location>
    </subcellularLocation>
</comment>
<dbReference type="RefSeq" id="WP_064969556.1">
    <property type="nucleotide sequence ID" value="NZ_CP011859.1"/>
</dbReference>
<dbReference type="OrthoDB" id="1098640at2"/>
<dbReference type="SUPFAM" id="SSF52833">
    <property type="entry name" value="Thioredoxin-like"/>
    <property type="match status" value="1"/>
</dbReference>
<dbReference type="InterPro" id="IPR036249">
    <property type="entry name" value="Thioredoxin-like_sf"/>
</dbReference>
<evidence type="ECO:0000256" key="1">
    <source>
        <dbReference type="ARBA" id="ARBA00004196"/>
    </source>
</evidence>
<dbReference type="Proteomes" id="UP000189883">
    <property type="component" value="Chromosome"/>
</dbReference>
<evidence type="ECO:0000313" key="6">
    <source>
        <dbReference type="EMBL" id="AQY22896.1"/>
    </source>
</evidence>
<protein>
    <submittedName>
        <fullName evidence="6">Alkyl hydroperoxide reductase/thiol specific antioxidant/mal allergen</fullName>
    </submittedName>
    <submittedName>
        <fullName evidence="7">Thioredoxin-like domain-containing protein</fullName>
    </submittedName>
</protein>
<keyword evidence="2" id="KW-0201">Cytochrome c-type biogenesis</keyword>
<reference evidence="7" key="2">
    <citation type="submission" date="2022-10" db="EMBL/GenBank/DDBJ databases">
        <title>Sifting through the core-genome to identify putative cross-protective antigens against Riemerella anatipestifer.</title>
        <authorList>
            <person name="Zheng X."/>
            <person name="Zhang W."/>
        </authorList>
    </citation>
    <scope>NUCLEOTIDE SEQUENCE</scope>
    <source>
        <strain evidence="7">ZWRA178</strain>
    </source>
</reference>
<dbReference type="GO" id="GO:0017004">
    <property type="term" value="P:cytochrome complex assembly"/>
    <property type="evidence" value="ECO:0007669"/>
    <property type="project" value="UniProtKB-KW"/>
</dbReference>
<accession>A0A1A5HLW1</accession>
<proteinExistence type="predicted"/>
<dbReference type="InterPro" id="IPR050553">
    <property type="entry name" value="Thioredoxin_ResA/DsbE_sf"/>
</dbReference>
<dbReference type="PANTHER" id="PTHR42852:SF6">
    <property type="entry name" value="THIOL:DISULFIDE INTERCHANGE PROTEIN DSBE"/>
    <property type="match status" value="1"/>
</dbReference>
<evidence type="ECO:0000256" key="4">
    <source>
        <dbReference type="ARBA" id="ARBA00023284"/>
    </source>
</evidence>
<dbReference type="AlphaFoldDB" id="A0A1A5HLW1"/>
<dbReference type="Pfam" id="PF13905">
    <property type="entry name" value="Thioredoxin_8"/>
    <property type="match status" value="1"/>
</dbReference>
<dbReference type="PANTHER" id="PTHR42852">
    <property type="entry name" value="THIOL:DISULFIDE INTERCHANGE PROTEIN DSBE"/>
    <property type="match status" value="1"/>
</dbReference>
<evidence type="ECO:0000256" key="2">
    <source>
        <dbReference type="ARBA" id="ARBA00022748"/>
    </source>
</evidence>
<evidence type="ECO:0000256" key="3">
    <source>
        <dbReference type="ARBA" id="ARBA00023157"/>
    </source>
</evidence>
<organism evidence="6 8">
    <name type="scientific">Riemerella anatipestifer</name>
    <name type="common">Moraxella anatipestifer</name>
    <dbReference type="NCBI Taxonomy" id="34085"/>
    <lineage>
        <taxon>Bacteria</taxon>
        <taxon>Pseudomonadati</taxon>
        <taxon>Bacteroidota</taxon>
        <taxon>Flavobacteriia</taxon>
        <taxon>Flavobacteriales</taxon>
        <taxon>Weeksellaceae</taxon>
        <taxon>Riemerella</taxon>
    </lineage>
</organism>
<reference evidence="6 8" key="1">
    <citation type="submission" date="2015-06" db="EMBL/GenBank/DDBJ databases">
        <title>R. anatipestifer strain HXb2 is the most virulent strain so far, and the genome sequence would help us uncover the pathogenesis.</title>
        <authorList>
            <person name="Hu Q."/>
            <person name="Qi J."/>
            <person name="Bo H."/>
            <person name="Liu G."/>
            <person name="Tao M."/>
            <person name="Ding Y."/>
            <person name="Xue Y."/>
        </authorList>
    </citation>
    <scope>NUCLEOTIDE SEQUENCE [LARGE SCALE GENOMIC DNA]</scope>
    <source>
        <strain evidence="6 8">HXb2</strain>
    </source>
</reference>
<sequence length="171" mass="19622">MKKILVITGMMFGALAYSQEAPKVLKTSFSASALSQKVQTIDGKKVTIKDVLAKHKGKILVLDMWASWCRDCINALPAARTLESNNPNVDFVFLSLDRNEEAWKKGLDKHELANKENYWFFSGWKNNFNNYIDLNWIPRYIVIDQKSDIAKYYAITPDDPDIQKTINELSK</sequence>
<dbReference type="GO" id="GO:0030313">
    <property type="term" value="C:cell envelope"/>
    <property type="evidence" value="ECO:0007669"/>
    <property type="project" value="UniProtKB-SubCell"/>
</dbReference>
<evidence type="ECO:0000259" key="5">
    <source>
        <dbReference type="PROSITE" id="PS51352"/>
    </source>
</evidence>
<feature type="domain" description="Thioredoxin" evidence="5">
    <location>
        <begin position="27"/>
        <end position="171"/>
    </location>
</feature>
<dbReference type="InterPro" id="IPR012336">
    <property type="entry name" value="Thioredoxin-like_fold"/>
</dbReference>
<gene>
    <name evidence="6" type="ORF">AB406_1955</name>
    <name evidence="7" type="ORF">OKE68_04750</name>
</gene>
<dbReference type="InterPro" id="IPR013766">
    <property type="entry name" value="Thioredoxin_domain"/>
</dbReference>
<name>A0A1A5HLW1_RIEAN</name>
<evidence type="ECO:0000313" key="7">
    <source>
        <dbReference type="EMBL" id="MCW0523625.1"/>
    </source>
</evidence>
<keyword evidence="3" id="KW-1015">Disulfide bond</keyword>
<evidence type="ECO:0000313" key="8">
    <source>
        <dbReference type="Proteomes" id="UP000189883"/>
    </source>
</evidence>
<dbReference type="Gene3D" id="3.40.30.10">
    <property type="entry name" value="Glutaredoxin"/>
    <property type="match status" value="1"/>
</dbReference>
<keyword evidence="4" id="KW-0676">Redox-active center</keyword>
<dbReference type="Proteomes" id="UP001207440">
    <property type="component" value="Unassembled WGS sequence"/>
</dbReference>